<evidence type="ECO:0000313" key="4">
    <source>
        <dbReference type="EMBL" id="MBU8546625.1"/>
    </source>
</evidence>
<dbReference type="InterPro" id="IPR050287">
    <property type="entry name" value="MTA/SAH_deaminase"/>
</dbReference>
<evidence type="ECO:0000313" key="5">
    <source>
        <dbReference type="Proteomes" id="UP000689967"/>
    </source>
</evidence>
<dbReference type="InterPro" id="IPR006680">
    <property type="entry name" value="Amidohydro-rel"/>
</dbReference>
<dbReference type="Pfam" id="PF01979">
    <property type="entry name" value="Amidohydro_1"/>
    <property type="match status" value="1"/>
</dbReference>
<dbReference type="PANTHER" id="PTHR43794:SF11">
    <property type="entry name" value="AMIDOHYDROLASE-RELATED DOMAIN-CONTAINING PROTEIN"/>
    <property type="match status" value="1"/>
</dbReference>
<gene>
    <name evidence="4" type="ORF">JJQ90_23095</name>
</gene>
<dbReference type="EMBL" id="JAERQM010000008">
    <property type="protein sequence ID" value="MBU8546625.1"/>
    <property type="molecule type" value="Genomic_DNA"/>
</dbReference>
<protein>
    <submittedName>
        <fullName evidence="4">Amidohydrolase family protein</fullName>
    </submittedName>
</protein>
<name>A0ABS6HH69_9PROT</name>
<comment type="similarity">
    <text evidence="1">Belongs to the metallo-dependent hydrolases superfamily. ATZ/TRZ family.</text>
</comment>
<feature type="domain" description="Amidohydrolase-related" evidence="3">
    <location>
        <begin position="61"/>
        <end position="449"/>
    </location>
</feature>
<evidence type="ECO:0000256" key="1">
    <source>
        <dbReference type="ARBA" id="ARBA00006745"/>
    </source>
</evidence>
<comment type="caution">
    <text evidence="4">The sequence shown here is derived from an EMBL/GenBank/DDBJ whole genome shotgun (WGS) entry which is preliminary data.</text>
</comment>
<dbReference type="PANTHER" id="PTHR43794">
    <property type="entry name" value="AMINOHYDROLASE SSNA-RELATED"/>
    <property type="match status" value="1"/>
</dbReference>
<accession>A0ABS6HH69</accession>
<organism evidence="4 5">
    <name type="scientific">Falsiroseomonas oleicola</name>
    <dbReference type="NCBI Taxonomy" id="2801474"/>
    <lineage>
        <taxon>Bacteria</taxon>
        <taxon>Pseudomonadati</taxon>
        <taxon>Pseudomonadota</taxon>
        <taxon>Alphaproteobacteria</taxon>
        <taxon>Acetobacterales</taxon>
        <taxon>Roseomonadaceae</taxon>
        <taxon>Falsiroseomonas</taxon>
    </lineage>
</organism>
<proteinExistence type="inferred from homology"/>
<keyword evidence="2" id="KW-0378">Hydrolase</keyword>
<evidence type="ECO:0000256" key="2">
    <source>
        <dbReference type="ARBA" id="ARBA00022801"/>
    </source>
</evidence>
<sequence length="503" mass="51890">MNGDGGIILTAEALIAGATDTTVREGLGVLVAEGRITAIGPLDDLAVMAPGAERLHLEGCVLMPGLVNAHQHGRGLTQIQLGFPDMILEAWQTTKRRRGWLDPAAMVPLAAMQMLASGVTATIHANTTWGEAGRQPDDLARTIAAYDAAGLRALVGIGAQDRASLVFPAEDQPGFVAGLPPELRELVGNPDPPIFATTADEAATLHDRIAESLPGHGRITLAFAPAGPQWVSDALFTGLAQAARTRGGVPIHMHALESVAQAAAAQRLYPEGTLARLEALGVLGPATSLAHAAHLTPADIAVAARTGTRLVRNPASNLRLGCGTAPLAAYLAAGVGVAVGTDCQTMDDDEDLWKELRLAARLATVPSWQAAGPPDSATLLGMATTQGAATMGLAGRIGQLAPGLAADVIAVDLRRVRGVYADPSVPLLDLLLARADARDVRLTMVDGRVLYRDGAFPQMDATAIAAAAAEAASRARAPWSPGREAAVAGLVEAVRAHYAARAP</sequence>
<evidence type="ECO:0000259" key="3">
    <source>
        <dbReference type="Pfam" id="PF01979"/>
    </source>
</evidence>
<dbReference type="Proteomes" id="UP000689967">
    <property type="component" value="Unassembled WGS sequence"/>
</dbReference>
<keyword evidence="5" id="KW-1185">Reference proteome</keyword>
<dbReference type="RefSeq" id="WP_216878643.1">
    <property type="nucleotide sequence ID" value="NZ_JAERQM010000008.1"/>
</dbReference>
<reference evidence="4 5" key="1">
    <citation type="submission" date="2021-01" db="EMBL/GenBank/DDBJ databases">
        <title>Roseomonas sp. nov, a bacterium isolated from an oil production mixture in Yumen Oilfield.</title>
        <authorList>
            <person name="Wu D."/>
        </authorList>
    </citation>
    <scope>NUCLEOTIDE SEQUENCE [LARGE SCALE GENOMIC DNA]</scope>
    <source>
        <strain evidence="4 5">ROY-5-3</strain>
    </source>
</reference>